<dbReference type="Proteomes" id="UP001595583">
    <property type="component" value="Unassembled WGS sequence"/>
</dbReference>
<reference evidence="4" key="1">
    <citation type="journal article" date="2019" name="Int. J. Syst. Evol. Microbiol.">
        <title>The Global Catalogue of Microorganisms (GCM) 10K type strain sequencing project: providing services to taxonomists for standard genome sequencing and annotation.</title>
        <authorList>
            <consortium name="The Broad Institute Genomics Platform"/>
            <consortium name="The Broad Institute Genome Sequencing Center for Infectious Disease"/>
            <person name="Wu L."/>
            <person name="Ma J."/>
        </authorList>
    </citation>
    <scope>NUCLEOTIDE SEQUENCE [LARGE SCALE GENOMIC DNA]</scope>
    <source>
        <strain evidence="4">KCTC 52165</strain>
    </source>
</reference>
<evidence type="ECO:0000313" key="4">
    <source>
        <dbReference type="Proteomes" id="UP001595583"/>
    </source>
</evidence>
<feature type="domain" description="Glycosyl transferase family 1" evidence="1">
    <location>
        <begin position="192"/>
        <end position="365"/>
    </location>
</feature>
<gene>
    <name evidence="3" type="ORF">ACFOHJ_00245</name>
</gene>
<keyword evidence="3" id="KW-0808">Transferase</keyword>
<feature type="domain" description="Glycosyltransferase subfamily 4-like N-terminal" evidence="2">
    <location>
        <begin position="32"/>
        <end position="181"/>
    </location>
</feature>
<dbReference type="CDD" id="cd03801">
    <property type="entry name" value="GT4_PimA-like"/>
    <property type="match status" value="1"/>
</dbReference>
<evidence type="ECO:0000259" key="2">
    <source>
        <dbReference type="Pfam" id="PF13439"/>
    </source>
</evidence>
<keyword evidence="4" id="KW-1185">Reference proteome</keyword>
<dbReference type="PANTHER" id="PTHR12526:SF636">
    <property type="entry name" value="BLL3647 PROTEIN"/>
    <property type="match status" value="1"/>
</dbReference>
<dbReference type="GO" id="GO:0016757">
    <property type="term" value="F:glycosyltransferase activity"/>
    <property type="evidence" value="ECO:0007669"/>
    <property type="project" value="UniProtKB-KW"/>
</dbReference>
<dbReference type="Pfam" id="PF00534">
    <property type="entry name" value="Glycos_transf_1"/>
    <property type="match status" value="1"/>
</dbReference>
<dbReference type="Pfam" id="PF13439">
    <property type="entry name" value="Glyco_transf_4"/>
    <property type="match status" value="1"/>
</dbReference>
<protein>
    <submittedName>
        <fullName evidence="3">Glycosyltransferase family 4 protein</fullName>
        <ecNumber evidence="3">2.4.-.-</ecNumber>
    </submittedName>
</protein>
<proteinExistence type="predicted"/>
<comment type="caution">
    <text evidence="3">The sequence shown here is derived from an EMBL/GenBank/DDBJ whole genome shotgun (WGS) entry which is preliminary data.</text>
</comment>
<keyword evidence="3" id="KW-0328">Glycosyltransferase</keyword>
<evidence type="ECO:0000313" key="3">
    <source>
        <dbReference type="EMBL" id="MFC3204648.1"/>
    </source>
</evidence>
<organism evidence="3 4">
    <name type="scientific">Aquamicrobium soli</name>
    <dbReference type="NCBI Taxonomy" id="1811518"/>
    <lineage>
        <taxon>Bacteria</taxon>
        <taxon>Pseudomonadati</taxon>
        <taxon>Pseudomonadota</taxon>
        <taxon>Alphaproteobacteria</taxon>
        <taxon>Hyphomicrobiales</taxon>
        <taxon>Phyllobacteriaceae</taxon>
        <taxon>Aquamicrobium</taxon>
    </lineage>
</organism>
<dbReference type="SUPFAM" id="SSF53756">
    <property type="entry name" value="UDP-Glycosyltransferase/glycogen phosphorylase"/>
    <property type="match status" value="1"/>
</dbReference>
<dbReference type="InterPro" id="IPR028098">
    <property type="entry name" value="Glyco_trans_4-like_N"/>
</dbReference>
<dbReference type="RefSeq" id="WP_378217330.1">
    <property type="nucleotide sequence ID" value="NZ_JBHRTK010000001.1"/>
</dbReference>
<dbReference type="Gene3D" id="3.40.50.2000">
    <property type="entry name" value="Glycogen Phosphorylase B"/>
    <property type="match status" value="2"/>
</dbReference>
<sequence>MTSGPNQVVAADQKYRDGSRINLLEVLGNAIVGGMENYVGNLIGKLPKDEFAVTVLCPFESAYTRALRQKGCAVYIAPLRDDPPWRSIEMIAGLVESHHIDIIHAHLMNAHTVAALAGLLTNTPMVATLHGMSLQPQEISVARLTGTEMILVCREAWSQALAVGMPPEKLTFIPNGVDLERYRPGCAPRSLLRKAIAVSEEDFLIGFVGRLAWEKGPDKFIKAADTILRQLPHVHFVLVGTGTQEKEIARAIERAGIGTNVHLAGLWDDPAQVYPALDLMLHTSRADAMPLALLEAMACGVPVIAIGVGGVPEIVETGETGILIGTSEWPGIVSEFPGDWEGVARAAIKLISQPERLKAMAEASARRAAALYDITTSAALTAQLFRRLTDNAGTPRIRSLREKKVARSL</sequence>
<name>A0ABV7K2W0_9HYPH</name>
<dbReference type="EMBL" id="JBHRTK010000001">
    <property type="protein sequence ID" value="MFC3204648.1"/>
    <property type="molecule type" value="Genomic_DNA"/>
</dbReference>
<dbReference type="PANTHER" id="PTHR12526">
    <property type="entry name" value="GLYCOSYLTRANSFERASE"/>
    <property type="match status" value="1"/>
</dbReference>
<accession>A0ABV7K2W0</accession>
<evidence type="ECO:0000259" key="1">
    <source>
        <dbReference type="Pfam" id="PF00534"/>
    </source>
</evidence>
<dbReference type="InterPro" id="IPR001296">
    <property type="entry name" value="Glyco_trans_1"/>
</dbReference>
<dbReference type="EC" id="2.4.-.-" evidence="3"/>